<keyword evidence="6" id="KW-0598">Phosphotransferase system</keyword>
<dbReference type="OrthoDB" id="369398at2"/>
<comment type="subcellular location">
    <subcellularLocation>
        <location evidence="1">Cytoplasm</location>
    </subcellularLocation>
</comment>
<dbReference type="Gene3D" id="3.40.930.10">
    <property type="entry name" value="Mannitol-specific EII, Chain A"/>
    <property type="match status" value="1"/>
</dbReference>
<reference evidence="15 16" key="1">
    <citation type="submission" date="2019-07" db="EMBL/GenBank/DDBJ databases">
        <authorList>
            <person name="Park Y.J."/>
            <person name="Jeong S.E."/>
            <person name="Jung H.S."/>
        </authorList>
    </citation>
    <scope>NUCLEOTIDE SEQUENCE [LARGE SCALE GENOMIC DNA]</scope>
    <source>
        <strain evidence="16">P16(2019)</strain>
    </source>
</reference>
<dbReference type="PANTHER" id="PTHR36203">
    <property type="entry name" value="ASCORBATE-SPECIFIC PTS SYSTEM EIIA COMPONENT"/>
    <property type="match status" value="1"/>
</dbReference>
<dbReference type="Proteomes" id="UP000318521">
    <property type="component" value="Unassembled WGS sequence"/>
</dbReference>
<evidence type="ECO:0000256" key="5">
    <source>
        <dbReference type="ARBA" id="ARBA00022679"/>
    </source>
</evidence>
<dbReference type="CDD" id="cd05568">
    <property type="entry name" value="PTS_IIB_bgl_like"/>
    <property type="match status" value="1"/>
</dbReference>
<dbReference type="SUPFAM" id="SSF63520">
    <property type="entry name" value="PTS-regulatory domain, PRD"/>
    <property type="match status" value="2"/>
</dbReference>
<evidence type="ECO:0000313" key="15">
    <source>
        <dbReference type="EMBL" id="TSB47580.1"/>
    </source>
</evidence>
<dbReference type="SUPFAM" id="SSF55804">
    <property type="entry name" value="Phoshotransferase/anion transport protein"/>
    <property type="match status" value="1"/>
</dbReference>
<keyword evidence="16" id="KW-1185">Reference proteome</keyword>
<proteinExistence type="predicted"/>
<keyword evidence="4" id="KW-0597">Phosphoprotein</keyword>
<dbReference type="PROSITE" id="PS51094">
    <property type="entry name" value="PTS_EIIA_TYPE_2"/>
    <property type="match status" value="1"/>
</dbReference>
<dbReference type="GO" id="GO:0016301">
    <property type="term" value="F:kinase activity"/>
    <property type="evidence" value="ECO:0007669"/>
    <property type="project" value="UniProtKB-KW"/>
</dbReference>
<dbReference type="Pfam" id="PF00874">
    <property type="entry name" value="PRD"/>
    <property type="match status" value="2"/>
</dbReference>
<keyword evidence="7" id="KW-0418">Kinase</keyword>
<dbReference type="InterPro" id="IPR013011">
    <property type="entry name" value="PTS_EIIB_2"/>
</dbReference>
<gene>
    <name evidence="15" type="ORF">FN960_03395</name>
</gene>
<evidence type="ECO:0000256" key="11">
    <source>
        <dbReference type="ARBA" id="ARBA00042072"/>
    </source>
</evidence>
<evidence type="ECO:0000256" key="3">
    <source>
        <dbReference type="ARBA" id="ARBA00022490"/>
    </source>
</evidence>
<dbReference type="AlphaFoldDB" id="A0A554A1K5"/>
<feature type="domain" description="PRD" evidence="14">
    <location>
        <begin position="287"/>
        <end position="394"/>
    </location>
</feature>
<keyword evidence="8" id="KW-0010">Activator</keyword>
<evidence type="ECO:0000256" key="9">
    <source>
        <dbReference type="ARBA" id="ARBA00037387"/>
    </source>
</evidence>
<evidence type="ECO:0000259" key="13">
    <source>
        <dbReference type="PROSITE" id="PS51099"/>
    </source>
</evidence>
<dbReference type="InterPro" id="IPR051351">
    <property type="entry name" value="Ascorbate-PTS_EIIA_comp"/>
</dbReference>
<evidence type="ECO:0000259" key="12">
    <source>
        <dbReference type="PROSITE" id="PS51094"/>
    </source>
</evidence>
<evidence type="ECO:0000256" key="4">
    <source>
        <dbReference type="ARBA" id="ARBA00022553"/>
    </source>
</evidence>
<dbReference type="InterPro" id="IPR002178">
    <property type="entry name" value="PTS_EIIA_type-2_dom"/>
</dbReference>
<dbReference type="InterPro" id="IPR036634">
    <property type="entry name" value="PRD_sf"/>
</dbReference>
<evidence type="ECO:0000256" key="7">
    <source>
        <dbReference type="ARBA" id="ARBA00022777"/>
    </source>
</evidence>
<dbReference type="PANTHER" id="PTHR36203:SF1">
    <property type="entry name" value="ASCORBATE-SPECIFIC PTS SYSTEM EIIA COMPONENT"/>
    <property type="match status" value="1"/>
</dbReference>
<evidence type="ECO:0000313" key="16">
    <source>
        <dbReference type="Proteomes" id="UP000318521"/>
    </source>
</evidence>
<dbReference type="InterPro" id="IPR007737">
    <property type="entry name" value="Mga_HTH"/>
</dbReference>
<feature type="domain" description="PTS EIIB type-2" evidence="13">
    <location>
        <begin position="399"/>
        <end position="486"/>
    </location>
</feature>
<feature type="domain" description="PTS EIIA type-2" evidence="12">
    <location>
        <begin position="540"/>
        <end position="680"/>
    </location>
</feature>
<comment type="function">
    <text evidence="9">The phosphoenolpyruvate-dependent sugar phosphotransferase system (sugar PTS), a major carbohydrate active transport system, catalyzes the phosphorylation of incoming sugar substrates concomitantly with their translocation across the cell membrane. The enzyme II UlaABC PTS system is involved in ascorbate transport.</text>
</comment>
<dbReference type="GO" id="GO:0008982">
    <property type="term" value="F:protein-N(PI)-phosphohistidine-sugar phosphotransferase activity"/>
    <property type="evidence" value="ECO:0007669"/>
    <property type="project" value="InterPro"/>
</dbReference>
<evidence type="ECO:0000256" key="8">
    <source>
        <dbReference type="ARBA" id="ARBA00023159"/>
    </source>
</evidence>
<keyword evidence="5" id="KW-0808">Transferase</keyword>
<dbReference type="PROSITE" id="PS51372">
    <property type="entry name" value="PRD_2"/>
    <property type="match status" value="2"/>
</dbReference>
<sequence length="689" mass="78785">MYLDSRSRNLLNEVVSNPALKSLDLEKKHQLNRRQLKYSFDKINDWLDSQNLPRITRTKKGAFIVSPMLSSTIRAEGTNELKEIIPSEDERVIMILLMLICRDEELSLLHFTSELKFSKNTILNDLKKAQLHADQFQIQIEYSRRYGYELSGKEFSIRNLFISLIESCLNIHHGKSYVIQATNLSSSELVSFQHKIDCVEAELGLKFTDTKIEAMPYILAFILRRIKKSKTIDSFNIHYDELSDTKEYRATERILDDAGNVPISDRLFITLHLLSTNVYWSESISDDVIPELREALNEMLELFEKRSCIFLKNKEQLLNKLMLHTKPAYYRIKYKLTHVNEGHQTTSPEFDELHHIAKIALKPLENLIGESIPDHEAMYLTMFLGGWLTKQGDSLQEKIKAVVVCPNGVAISRLMLSQLDDLFPEFVFLEALSVREFQSYSLHYDLVFSPIYVETGKKLFIISSLMDEEEKLRLRKQVMTETSGVIPLDVHLEQMMNIIDDNATIHNKETLKQELGRLIKQDSSAPENKVLEPATVTLSDLLHESTIQLVTKVHAWEDAIVLAAQPLLTDKSITPNYVEALLKLDTEDPHIVIGSNTAIPHADPEAGVRRVSMSLLQIKEGVTFAQTHTIHSVIIIAAPDKYQHLKALRQLIKLSQNPHIMNDLKSSKNANEIAHVIKQSISEDSPLPT</sequence>
<dbReference type="CDD" id="cd00211">
    <property type="entry name" value="PTS_IIA_fru"/>
    <property type="match status" value="1"/>
</dbReference>
<dbReference type="GO" id="GO:0006355">
    <property type="term" value="P:regulation of DNA-templated transcription"/>
    <property type="evidence" value="ECO:0007669"/>
    <property type="project" value="InterPro"/>
</dbReference>
<protein>
    <recommendedName>
        <fullName evidence="10">Ascorbate-specific PTS system EIIA component</fullName>
    </recommendedName>
    <alternativeName>
        <fullName evidence="11">Ascorbate-specific phosphotransferase enzyme IIA component</fullName>
    </alternativeName>
</protein>
<evidence type="ECO:0000259" key="14">
    <source>
        <dbReference type="PROSITE" id="PS51372"/>
    </source>
</evidence>
<organism evidence="15 16">
    <name type="scientific">Alkalicoccobacillus porphyridii</name>
    <dbReference type="NCBI Taxonomy" id="2597270"/>
    <lineage>
        <taxon>Bacteria</taxon>
        <taxon>Bacillati</taxon>
        <taxon>Bacillota</taxon>
        <taxon>Bacilli</taxon>
        <taxon>Bacillales</taxon>
        <taxon>Bacillaceae</taxon>
        <taxon>Alkalicoccobacillus</taxon>
    </lineage>
</organism>
<dbReference type="InterPro" id="IPR016152">
    <property type="entry name" value="PTrfase/Anion_transptr"/>
</dbReference>
<dbReference type="GO" id="GO:0009401">
    <property type="term" value="P:phosphoenolpyruvate-dependent sugar phosphotransferase system"/>
    <property type="evidence" value="ECO:0007669"/>
    <property type="project" value="UniProtKB-KW"/>
</dbReference>
<dbReference type="Gene3D" id="1.10.1790.10">
    <property type="entry name" value="PRD domain"/>
    <property type="match status" value="1"/>
</dbReference>
<feature type="domain" description="PRD" evidence="14">
    <location>
        <begin position="183"/>
        <end position="283"/>
    </location>
</feature>
<accession>A0A554A1K5</accession>
<keyword evidence="3" id="KW-0963">Cytoplasm</keyword>
<comment type="caution">
    <text evidence="15">The sequence shown here is derived from an EMBL/GenBank/DDBJ whole genome shotgun (WGS) entry which is preliminary data.</text>
</comment>
<dbReference type="PROSITE" id="PS51099">
    <property type="entry name" value="PTS_EIIB_TYPE_2"/>
    <property type="match status" value="1"/>
</dbReference>
<keyword evidence="2" id="KW-0813">Transport</keyword>
<dbReference type="Pfam" id="PF05043">
    <property type="entry name" value="Mga"/>
    <property type="match status" value="1"/>
</dbReference>
<dbReference type="EMBL" id="VLXZ01000002">
    <property type="protein sequence ID" value="TSB47580.1"/>
    <property type="molecule type" value="Genomic_DNA"/>
</dbReference>
<name>A0A554A1K5_9BACI</name>
<evidence type="ECO:0000256" key="10">
    <source>
        <dbReference type="ARBA" id="ARBA00041175"/>
    </source>
</evidence>
<evidence type="ECO:0000256" key="1">
    <source>
        <dbReference type="ARBA" id="ARBA00004496"/>
    </source>
</evidence>
<dbReference type="GO" id="GO:0005737">
    <property type="term" value="C:cytoplasm"/>
    <property type="evidence" value="ECO:0007669"/>
    <property type="project" value="UniProtKB-SubCell"/>
</dbReference>
<evidence type="ECO:0000256" key="2">
    <source>
        <dbReference type="ARBA" id="ARBA00022448"/>
    </source>
</evidence>
<dbReference type="InterPro" id="IPR011608">
    <property type="entry name" value="PRD"/>
</dbReference>
<evidence type="ECO:0000256" key="6">
    <source>
        <dbReference type="ARBA" id="ARBA00022683"/>
    </source>
</evidence>
<dbReference type="Pfam" id="PF00359">
    <property type="entry name" value="PTS_EIIA_2"/>
    <property type="match status" value="1"/>
</dbReference>